<feature type="region of interest" description="Disordered" evidence="6">
    <location>
        <begin position="93"/>
        <end position="162"/>
    </location>
</feature>
<feature type="domain" description="SH3" evidence="7">
    <location>
        <begin position="1"/>
        <end position="59"/>
    </location>
</feature>
<reference evidence="8 9" key="1">
    <citation type="journal article" date="2015" name="Genome Biol. Evol.">
        <title>Phylogenomic analyses indicate that early fungi evolved digesting cell walls of algal ancestors of land plants.</title>
        <authorList>
            <person name="Chang Y."/>
            <person name="Wang S."/>
            <person name="Sekimoto S."/>
            <person name="Aerts A.L."/>
            <person name="Choi C."/>
            <person name="Clum A."/>
            <person name="LaButti K.M."/>
            <person name="Lindquist E.A."/>
            <person name="Yee Ngan C."/>
            <person name="Ohm R.A."/>
            <person name="Salamov A.A."/>
            <person name="Grigoriev I.V."/>
            <person name="Spatafora J.W."/>
            <person name="Berbee M.L."/>
        </authorList>
    </citation>
    <scope>NUCLEOTIDE SEQUENCE [LARGE SCALE GENOMIC DNA]</scope>
    <source>
        <strain evidence="8 9">NRRL 28638</strain>
    </source>
</reference>
<dbReference type="InterPro" id="IPR036028">
    <property type="entry name" value="SH3-like_dom_sf"/>
</dbReference>
<evidence type="ECO:0000313" key="8">
    <source>
        <dbReference type="EMBL" id="KXN69699.1"/>
    </source>
</evidence>
<evidence type="ECO:0000256" key="1">
    <source>
        <dbReference type="ARBA" id="ARBA00004170"/>
    </source>
</evidence>
<keyword evidence="4" id="KW-0472">Membrane</keyword>
<dbReference type="PANTHER" id="PTHR14167:SF81">
    <property type="entry name" value="ENDOPHILIN-A"/>
    <property type="match status" value="1"/>
</dbReference>
<dbReference type="SMART" id="SM00326">
    <property type="entry name" value="SH3"/>
    <property type="match status" value="1"/>
</dbReference>
<evidence type="ECO:0000256" key="2">
    <source>
        <dbReference type="ARBA" id="ARBA00022443"/>
    </source>
</evidence>
<dbReference type="STRING" id="796925.A0A137P429"/>
<feature type="compositionally biased region" description="Basic and acidic residues" evidence="6">
    <location>
        <begin position="107"/>
        <end position="125"/>
    </location>
</feature>
<dbReference type="SUPFAM" id="SSF50044">
    <property type="entry name" value="SH3-domain"/>
    <property type="match status" value="1"/>
</dbReference>
<keyword evidence="3" id="KW-0175">Coiled coil</keyword>
<keyword evidence="9" id="KW-1185">Reference proteome</keyword>
<dbReference type="Gene3D" id="2.30.30.40">
    <property type="entry name" value="SH3 Domains"/>
    <property type="match status" value="1"/>
</dbReference>
<dbReference type="EMBL" id="KQ964526">
    <property type="protein sequence ID" value="KXN69699.1"/>
    <property type="molecule type" value="Genomic_DNA"/>
</dbReference>
<evidence type="ECO:0000256" key="6">
    <source>
        <dbReference type="SAM" id="MobiDB-lite"/>
    </source>
</evidence>
<dbReference type="OrthoDB" id="10255964at2759"/>
<evidence type="ECO:0000256" key="4">
    <source>
        <dbReference type="ARBA" id="ARBA00023136"/>
    </source>
</evidence>
<protein>
    <recommendedName>
        <fullName evidence="7">SH3 domain-containing protein</fullName>
    </recommendedName>
</protein>
<dbReference type="Proteomes" id="UP000070444">
    <property type="component" value="Unassembled WGS sequence"/>
</dbReference>
<organism evidence="8 9">
    <name type="scientific">Conidiobolus coronatus (strain ATCC 28846 / CBS 209.66 / NRRL 28638)</name>
    <name type="common">Delacroixia coronata</name>
    <dbReference type="NCBI Taxonomy" id="796925"/>
    <lineage>
        <taxon>Eukaryota</taxon>
        <taxon>Fungi</taxon>
        <taxon>Fungi incertae sedis</taxon>
        <taxon>Zoopagomycota</taxon>
        <taxon>Entomophthoromycotina</taxon>
        <taxon>Entomophthoromycetes</taxon>
        <taxon>Entomophthorales</taxon>
        <taxon>Ancylistaceae</taxon>
        <taxon>Conidiobolus</taxon>
    </lineage>
</organism>
<evidence type="ECO:0000256" key="3">
    <source>
        <dbReference type="ARBA" id="ARBA00023054"/>
    </source>
</evidence>
<dbReference type="Pfam" id="PF07653">
    <property type="entry name" value="SH3_2"/>
    <property type="match status" value="1"/>
</dbReference>
<evidence type="ECO:0000259" key="7">
    <source>
        <dbReference type="PROSITE" id="PS50002"/>
    </source>
</evidence>
<evidence type="ECO:0000256" key="5">
    <source>
        <dbReference type="PROSITE-ProRule" id="PRU00192"/>
    </source>
</evidence>
<feature type="non-terminal residue" evidence="8">
    <location>
        <position position="263"/>
    </location>
</feature>
<accession>A0A137P429</accession>
<gene>
    <name evidence="8" type="ORF">CONCODRAFT_50434</name>
</gene>
<feature type="compositionally biased region" description="Polar residues" evidence="6">
    <location>
        <begin position="126"/>
        <end position="144"/>
    </location>
</feature>
<dbReference type="PROSITE" id="PS50002">
    <property type="entry name" value="SH3"/>
    <property type="match status" value="1"/>
</dbReference>
<sequence length="263" mass="30084">MVLLAKSICDHQSDDISLLLFRQGDVIHVMEQRDTGWWDGICHGRRGWFPSHFVIFLTEEELKAVEAQIPEWLNTEESELIKGIKDLRFAEKKIPNEQVSNPAKSDTNQEAKTPKKGQDTSRFSKENTPNINGELSNDHTNGLGKTSDYKKNHNRTNSNIDSGISVTDDIGMDHLSMESIGDQLNESDWYLKQREALLSNLYHEATPNKFVDCEETLPLFWVYKQDDDQSKYYINLLSQDCTRAAPSPDPIFNSMFCPTRPIS</sequence>
<name>A0A137P429_CONC2</name>
<feature type="compositionally biased region" description="Polar residues" evidence="6">
    <location>
        <begin position="97"/>
        <end position="106"/>
    </location>
</feature>
<dbReference type="AlphaFoldDB" id="A0A137P429"/>
<evidence type="ECO:0000313" key="9">
    <source>
        <dbReference type="Proteomes" id="UP000070444"/>
    </source>
</evidence>
<proteinExistence type="predicted"/>
<comment type="subcellular location">
    <subcellularLocation>
        <location evidence="1">Membrane</location>
        <topology evidence="1">Peripheral membrane protein</topology>
    </subcellularLocation>
</comment>
<dbReference type="PANTHER" id="PTHR14167">
    <property type="entry name" value="SH3 DOMAIN-CONTAINING"/>
    <property type="match status" value="1"/>
</dbReference>
<dbReference type="InterPro" id="IPR001452">
    <property type="entry name" value="SH3_domain"/>
</dbReference>
<dbReference type="InterPro" id="IPR050384">
    <property type="entry name" value="Endophilin_SH3RF"/>
</dbReference>
<keyword evidence="2 5" id="KW-0728">SH3 domain</keyword>